<evidence type="ECO:0000256" key="29">
    <source>
        <dbReference type="PIRSR" id="PIRSR601548-10"/>
    </source>
</evidence>
<feature type="binding site" evidence="32">
    <location>
        <position position="376"/>
    </location>
    <ligand>
        <name>Zn(2+)</name>
        <dbReference type="ChEBI" id="CHEBI:29105"/>
        <label>1</label>
        <note>catalytic</note>
    </ligand>
</feature>
<dbReference type="GO" id="GO:0016324">
    <property type="term" value="C:apical plasma membrane"/>
    <property type="evidence" value="ECO:0007669"/>
    <property type="project" value="UniProtKB-SubCell"/>
</dbReference>
<dbReference type="PROSITE" id="PS52010">
    <property type="entry name" value="COLLECTRIN_LIKE"/>
    <property type="match status" value="1"/>
</dbReference>
<feature type="transmembrane region" description="Helical" evidence="38">
    <location>
        <begin position="741"/>
        <end position="765"/>
    </location>
</feature>
<evidence type="ECO:0000313" key="41">
    <source>
        <dbReference type="Proteomes" id="UP000186698"/>
    </source>
</evidence>
<dbReference type="Pfam" id="PF16959">
    <property type="entry name" value="Collectrin"/>
    <property type="match status" value="1"/>
</dbReference>
<dbReference type="Bgee" id="108707435">
    <property type="expression patterns" value="Expressed in intestine and 2 other cell types or tissues"/>
</dbReference>
<evidence type="ECO:0000256" key="6">
    <source>
        <dbReference type="ARBA" id="ARBA00004251"/>
    </source>
</evidence>
<comment type="catalytic activity">
    <reaction evidence="1">
        <text>angiotensin I + H2O = angiotensin-(1-9) + L-leucine</text>
        <dbReference type="Rhea" id="RHEA:63532"/>
        <dbReference type="ChEBI" id="CHEBI:15377"/>
        <dbReference type="ChEBI" id="CHEBI:57427"/>
        <dbReference type="ChEBI" id="CHEBI:147350"/>
        <dbReference type="ChEBI" id="CHEBI:147351"/>
    </reaction>
    <physiologicalReaction direction="left-to-right" evidence="1">
        <dbReference type="Rhea" id="RHEA:63533"/>
    </physiologicalReaction>
</comment>
<keyword evidence="12" id="KW-0964">Secreted</keyword>
<feature type="active site" description="Proton donor 2" evidence="30">
    <location>
        <position position="507"/>
    </location>
</feature>
<keyword evidence="22 36" id="KW-0482">Metalloprotease</keyword>
<dbReference type="GO" id="GO:0005615">
    <property type="term" value="C:extracellular space"/>
    <property type="evidence" value="ECO:0000318"/>
    <property type="project" value="GO_Central"/>
</dbReference>
<keyword evidence="13" id="KW-0597">Phosphoprotein</keyword>
<keyword evidence="18 39" id="KW-0732">Signal</keyword>
<evidence type="ECO:0000256" key="23">
    <source>
        <dbReference type="ARBA" id="ARBA00023136"/>
    </source>
</evidence>
<reference evidence="42" key="1">
    <citation type="submission" date="2025-08" db="UniProtKB">
        <authorList>
            <consortium name="RefSeq"/>
        </authorList>
    </citation>
    <scope>IDENTIFICATION</scope>
    <source>
        <strain evidence="42">J_2021</strain>
        <tissue evidence="42">Erythrocytes</tissue>
    </source>
</reference>
<keyword evidence="24 33" id="KW-1015">Disulfide bond</keyword>
<evidence type="ECO:0000256" key="11">
    <source>
        <dbReference type="ARBA" id="ARBA00022490"/>
    </source>
</evidence>
<keyword evidence="25 29" id="KW-0325">Glycoprotein</keyword>
<dbReference type="KEGG" id="xla:108707435"/>
<evidence type="ECO:0000256" key="36">
    <source>
        <dbReference type="RuleBase" id="RU361144"/>
    </source>
</evidence>
<gene>
    <name evidence="42 43" type="primary">ace2.L</name>
</gene>
<dbReference type="CTD" id="108707435"/>
<feature type="region of interest" description="Disordered" evidence="37">
    <location>
        <begin position="813"/>
        <end position="876"/>
    </location>
</feature>
<keyword evidence="27" id="KW-0966">Cell projection</keyword>
<feature type="disulfide bond" evidence="33">
    <location>
        <begin position="532"/>
        <end position="544"/>
    </location>
</feature>
<keyword evidence="21 38" id="KW-1133">Transmembrane helix</keyword>
<feature type="binding site" evidence="34">
    <location>
        <position position="376"/>
    </location>
    <ligand>
        <name>Zn(2+)</name>
        <dbReference type="ChEBI" id="CHEBI:29105"/>
        <label>2</label>
        <note>catalytic</note>
    </ligand>
</feature>
<keyword evidence="26" id="KW-0868">Chloride</keyword>
<keyword evidence="16 38" id="KW-0812">Transmembrane</keyword>
<dbReference type="GO" id="GO:0008241">
    <property type="term" value="F:peptidyl-dipeptidase activity"/>
    <property type="evidence" value="ECO:0007669"/>
    <property type="project" value="InterPro"/>
</dbReference>
<dbReference type="AlphaFoldDB" id="A0A1L8HCX9"/>
<dbReference type="GO" id="GO:0005929">
    <property type="term" value="C:cilium"/>
    <property type="evidence" value="ECO:0007669"/>
    <property type="project" value="UniProtKB-SubCell"/>
</dbReference>
<dbReference type="PaxDb" id="8355-A0A1L8HCX9"/>
<evidence type="ECO:0000256" key="2">
    <source>
        <dbReference type="ARBA" id="ARBA00001502"/>
    </source>
</evidence>
<dbReference type="FunFam" id="1.10.1370.30:FF:000001">
    <property type="entry name" value="Angiotensin-converting enzyme"/>
    <property type="match status" value="1"/>
</dbReference>
<dbReference type="SUPFAM" id="SSF55486">
    <property type="entry name" value="Metalloproteases ('zincins'), catalytic domain"/>
    <property type="match status" value="1"/>
</dbReference>
<dbReference type="PROSITE" id="PS52011">
    <property type="entry name" value="PEPTIDASE_M2"/>
    <property type="match status" value="1"/>
</dbReference>
<dbReference type="PRINTS" id="PR00791">
    <property type="entry name" value="PEPDIPTASEA"/>
</dbReference>
<evidence type="ECO:0000259" key="40">
    <source>
        <dbReference type="PROSITE" id="PS52010"/>
    </source>
</evidence>
<dbReference type="Xenbase" id="XB-GENE-17344447">
    <property type="gene designation" value="ace2.L"/>
</dbReference>
<accession>A0A1L8HCX9</accession>
<evidence type="ECO:0000256" key="3">
    <source>
        <dbReference type="ARBA" id="ARBA00001923"/>
    </source>
</evidence>
<keyword evidence="17 32" id="KW-0479">Metal-binding</keyword>
<dbReference type="PANTHER" id="PTHR10514">
    <property type="entry name" value="ANGIOTENSIN-CONVERTING ENZYME"/>
    <property type="match status" value="1"/>
</dbReference>
<dbReference type="GeneID" id="108707435"/>
<evidence type="ECO:0000256" key="4">
    <source>
        <dbReference type="ARBA" id="ARBA00004138"/>
    </source>
</evidence>
<feature type="binding site" evidence="32">
    <location>
        <position position="404"/>
    </location>
    <ligand>
        <name>Zn(2+)</name>
        <dbReference type="ChEBI" id="CHEBI:29105"/>
        <label>1</label>
        <note>catalytic</note>
    </ligand>
</feature>
<evidence type="ECO:0000256" key="10">
    <source>
        <dbReference type="ARBA" id="ARBA00022475"/>
    </source>
</evidence>
<evidence type="ECO:0000256" key="13">
    <source>
        <dbReference type="ARBA" id="ARBA00022553"/>
    </source>
</evidence>
<dbReference type="EC" id="3.4.-.-" evidence="36"/>
<evidence type="ECO:0000256" key="16">
    <source>
        <dbReference type="ARBA" id="ARBA00022692"/>
    </source>
</evidence>
<evidence type="ECO:0000256" key="8">
    <source>
        <dbReference type="ARBA" id="ARBA00004613"/>
    </source>
</evidence>
<dbReference type="CDD" id="cd06461">
    <property type="entry name" value="M2_ACE"/>
    <property type="match status" value="1"/>
</dbReference>
<dbReference type="GO" id="GO:0046872">
    <property type="term" value="F:metal ion binding"/>
    <property type="evidence" value="ECO:0007669"/>
    <property type="project" value="UniProtKB-KW"/>
</dbReference>
<sequence>MSGLLWLFCIGVLLATGTSQDVTSQARDFLRQFEQDAEVLYHQSALAQWDYNTNITDENAKKMNEAGAKWSEFYTNASKHSEAFNKDSITDPSIKLQLIFLSEKGSAILPAEKYARLNQVLNQMSTIYSTQTVCKSDGSKDCFPLEPGLDLIMAESTNYNERLWAWEGWRAETGKRMRSLYEEYVDLENEAAHLNGYNDYGDYWRGNYETLATDMYAYSREDLIKDVERTYQEIMPLYKELHAYVRGNLQKVYGSHYISDSGCLPAHLLGDMWGRFWTNLYPLMVPYPDKASIDVTPTMVAQGWTVERMFKEAEIFFKSVDLFALNENFWNNSMLEDPKDGRQVVCHPTAWDLGMNDFRIKMCTKVNMEDFLTVHHELGHIQYDMAYSKLPFMLRDGANEGFHEAVGEIMSLSAATPKHLKHIKLLDENFVEDQEIEINFLLRQALTIVGTLPFTYMLEQWRWKVFRGEIPKEQWMKTWWQMKRELVGVVEPVPHDETYCDPPALFHVSNDYSFIRYYTRTIYQFQFQDALCKATGHTGPLHSCDITNSKEAGAKLRAMLELGKAKPWTEALQSITGGTKMDSQPLLKYFEPLFVWLQKNNQVNGRKSTWNTAWSPFSAAESIKVRISLKSGLGDNAYEWNANEMYLFRSSIAYAMSKYYAAMKQDIPFTYLNVHVYNETPRVSFMFYVTMNDSTVVSKLEVEEAVRMSKDRINNIFKLDDNALEFIGIPPTLAAPVEQPITVWLVVFGIVAGIIVVALIVLIVLGHKDKQKKRKSEGDNEAMALNINTNNPEPATCEITQEKTRQINKVFDGKDNKAFNGDDNEAFDGDDNGAFDRNDYEAFDRNDNGAFDRDDNGAFDREDNKASDETDMNTTF</sequence>
<keyword evidence="19 36" id="KW-0378">Hydrolase</keyword>
<keyword evidence="23 38" id="KW-0472">Membrane</keyword>
<feature type="disulfide bond" evidence="33">
    <location>
        <begin position="346"/>
        <end position="363"/>
    </location>
</feature>
<evidence type="ECO:0000256" key="30">
    <source>
        <dbReference type="PIRSR" id="PIRSR601548-11"/>
    </source>
</evidence>
<evidence type="ECO:0000256" key="24">
    <source>
        <dbReference type="ARBA" id="ARBA00023157"/>
    </source>
</evidence>
<dbReference type="InterPro" id="IPR001548">
    <property type="entry name" value="Peptidase_M2"/>
</dbReference>
<dbReference type="GO" id="GO:0004180">
    <property type="term" value="F:carboxypeptidase activity"/>
    <property type="evidence" value="ECO:0007669"/>
    <property type="project" value="UniProtKB-KW"/>
</dbReference>
<evidence type="ECO:0000313" key="43">
    <source>
        <dbReference type="Xenbase" id="XB-GENE-17344447"/>
    </source>
</evidence>
<feature type="glycosylation site" description="N-linked (GlcNAc...) asparagine" evidence="29">
    <location>
        <position position="54"/>
    </location>
</feature>
<comment type="cofactor">
    <cofactor evidence="3">
        <name>chloride</name>
        <dbReference type="ChEBI" id="CHEBI:17996"/>
    </cofactor>
</comment>
<dbReference type="STRING" id="8355.A0A1L8HCX9"/>
<evidence type="ECO:0000256" key="25">
    <source>
        <dbReference type="ARBA" id="ARBA00023180"/>
    </source>
</evidence>
<evidence type="ECO:0000256" key="27">
    <source>
        <dbReference type="ARBA" id="ARBA00023273"/>
    </source>
</evidence>
<evidence type="ECO:0000256" key="12">
    <source>
        <dbReference type="ARBA" id="ARBA00022525"/>
    </source>
</evidence>
<feature type="compositionally biased region" description="Acidic residues" evidence="37">
    <location>
        <begin position="822"/>
        <end position="833"/>
    </location>
</feature>
<feature type="binding site" evidence="34">
    <location>
        <position position="404"/>
    </location>
    <ligand>
        <name>Zn(2+)</name>
        <dbReference type="ChEBI" id="CHEBI:29105"/>
        <label>2</label>
        <note>catalytic</note>
    </ligand>
</feature>
<evidence type="ECO:0000256" key="39">
    <source>
        <dbReference type="SAM" id="SignalP"/>
    </source>
</evidence>
<evidence type="ECO:0000256" key="20">
    <source>
        <dbReference type="ARBA" id="ARBA00022833"/>
    </source>
</evidence>
<feature type="signal peptide" evidence="39">
    <location>
        <begin position="1"/>
        <end position="19"/>
    </location>
</feature>
<evidence type="ECO:0000256" key="14">
    <source>
        <dbReference type="ARBA" id="ARBA00022645"/>
    </source>
</evidence>
<feature type="active site" description="Proton acceptor 2" evidence="30">
    <location>
        <position position="377"/>
    </location>
</feature>
<evidence type="ECO:0000256" key="21">
    <source>
        <dbReference type="ARBA" id="ARBA00022989"/>
    </source>
</evidence>
<dbReference type="Gene3D" id="1.10.1370.30">
    <property type="match status" value="1"/>
</dbReference>
<feature type="domain" description="Collectrin-like" evidence="40">
    <location>
        <begin position="619"/>
        <end position="821"/>
    </location>
</feature>
<evidence type="ECO:0000256" key="22">
    <source>
        <dbReference type="ARBA" id="ARBA00023049"/>
    </source>
</evidence>
<dbReference type="GO" id="GO:0008237">
    <property type="term" value="F:metallopeptidase activity"/>
    <property type="evidence" value="ECO:0000318"/>
    <property type="project" value="GO_Central"/>
</dbReference>
<feature type="chain" id="PRO_5035303703" description="Angiotensin-converting enzyme" evidence="39">
    <location>
        <begin position="20"/>
        <end position="876"/>
    </location>
</feature>
<dbReference type="GO" id="GO:0005886">
    <property type="term" value="C:plasma membrane"/>
    <property type="evidence" value="ECO:0000318"/>
    <property type="project" value="GO_Central"/>
</dbReference>
<keyword evidence="41" id="KW-1185">Reference proteome</keyword>
<comment type="cofactor">
    <cofactor evidence="36">
        <name>Zn(2+)</name>
        <dbReference type="ChEBI" id="CHEBI:29105"/>
    </cofactor>
    <text evidence="36">Binds 1 zinc ion per subunit.</text>
</comment>
<dbReference type="PANTHER" id="PTHR10514:SF24">
    <property type="entry name" value="ANGIOTENSIN-CONVERTING ENZYME 2"/>
    <property type="match status" value="1"/>
</dbReference>
<feature type="region of interest" description="Disordered" evidence="37">
    <location>
        <begin position="773"/>
        <end position="795"/>
    </location>
</feature>
<keyword evidence="15 36" id="KW-0645">Protease</keyword>
<evidence type="ECO:0000256" key="38">
    <source>
        <dbReference type="SAM" id="Phobius"/>
    </source>
</evidence>
<evidence type="ECO:0000256" key="28">
    <source>
        <dbReference type="PIRSR" id="PIRSR601548-1"/>
    </source>
</evidence>
<feature type="binding site" evidence="34">
    <location>
        <position position="380"/>
    </location>
    <ligand>
        <name>Zn(2+)</name>
        <dbReference type="ChEBI" id="CHEBI:29105"/>
        <label>2</label>
        <note>catalytic</note>
    </ligand>
</feature>
<feature type="binding site" evidence="32">
    <location>
        <position position="380"/>
    </location>
    <ligand>
        <name>Zn(2+)</name>
        <dbReference type="ChEBI" id="CHEBI:29105"/>
        <label>1</label>
        <note>catalytic</note>
    </ligand>
</feature>
<feature type="glycosylation site" description="N-linked (GlcNAc...) asparagine; partial" evidence="29">
    <location>
        <position position="331"/>
    </location>
</feature>
<dbReference type="OMA" id="FTVIHHE"/>
<dbReference type="InterPro" id="IPR031588">
    <property type="entry name" value="Collectrin_dom"/>
</dbReference>
<evidence type="ECO:0000256" key="33">
    <source>
        <dbReference type="PIRSR" id="PIRSR601548-4"/>
    </source>
</evidence>
<keyword evidence="11" id="KW-0963">Cytoplasm</keyword>
<evidence type="ECO:0000256" key="32">
    <source>
        <dbReference type="PIRSR" id="PIRSR601548-3"/>
    </source>
</evidence>
<evidence type="ECO:0000256" key="5">
    <source>
        <dbReference type="ARBA" id="ARBA00004221"/>
    </source>
</evidence>
<dbReference type="SMR" id="A0A1L8HCX9"/>
<evidence type="ECO:0000256" key="26">
    <source>
        <dbReference type="ARBA" id="ARBA00023214"/>
    </source>
</evidence>
<evidence type="ECO:0000256" key="17">
    <source>
        <dbReference type="ARBA" id="ARBA00022723"/>
    </source>
</evidence>
<dbReference type="Pfam" id="PF01401">
    <property type="entry name" value="Peptidase_M2"/>
    <property type="match status" value="1"/>
</dbReference>
<dbReference type="GO" id="GO:0002003">
    <property type="term" value="P:angiotensin maturation"/>
    <property type="evidence" value="ECO:0000318"/>
    <property type="project" value="GO_Central"/>
</dbReference>
<feature type="binding site" evidence="31">
    <location>
        <position position="516"/>
    </location>
    <ligand>
        <name>chloride</name>
        <dbReference type="ChEBI" id="CHEBI:17996"/>
        <label>1</label>
    </ligand>
</feature>
<evidence type="ECO:0000256" key="31">
    <source>
        <dbReference type="PIRSR" id="PIRSR601548-2"/>
    </source>
</evidence>
<evidence type="ECO:0000256" key="7">
    <source>
        <dbReference type="ARBA" id="ARBA00004496"/>
    </source>
</evidence>
<evidence type="ECO:0000313" key="42">
    <source>
        <dbReference type="RefSeq" id="XP_018100934.1"/>
    </source>
</evidence>
<feature type="compositionally biased region" description="Basic and acidic residues" evidence="37">
    <location>
        <begin position="834"/>
        <end position="868"/>
    </location>
</feature>
<evidence type="ECO:0000256" key="34">
    <source>
        <dbReference type="PIRSR" id="PIRSR601548-8"/>
    </source>
</evidence>
<keyword evidence="14 36" id="KW-0121">Carboxypeptidase</keyword>
<comment type="caution">
    <text evidence="35">Lacks conserved residue(s) required for the propagation of feature annotation.</text>
</comment>
<evidence type="ECO:0000256" key="35">
    <source>
        <dbReference type="PROSITE-ProRule" id="PRU01355"/>
    </source>
</evidence>
<evidence type="ECO:0000256" key="9">
    <source>
        <dbReference type="ARBA" id="ARBA00008139"/>
    </source>
</evidence>
<feature type="binding site" evidence="31">
    <location>
        <position position="208"/>
    </location>
    <ligand>
        <name>chloride</name>
        <dbReference type="ChEBI" id="CHEBI:17996"/>
        <label>1</label>
    </ligand>
</feature>
<organism evidence="41 42">
    <name type="scientific">Xenopus laevis</name>
    <name type="common">African clawed frog</name>
    <dbReference type="NCBI Taxonomy" id="8355"/>
    <lineage>
        <taxon>Eukaryota</taxon>
        <taxon>Metazoa</taxon>
        <taxon>Chordata</taxon>
        <taxon>Craniata</taxon>
        <taxon>Vertebrata</taxon>
        <taxon>Euteleostomi</taxon>
        <taxon>Amphibia</taxon>
        <taxon>Batrachia</taxon>
        <taxon>Anura</taxon>
        <taxon>Pipoidea</taxon>
        <taxon>Pipidae</taxon>
        <taxon>Xenopodinae</taxon>
        <taxon>Xenopus</taxon>
        <taxon>Xenopus</taxon>
    </lineage>
</organism>
<evidence type="ECO:0000256" key="18">
    <source>
        <dbReference type="ARBA" id="ARBA00022729"/>
    </source>
</evidence>
<keyword evidence="10" id="KW-1003">Cell membrane</keyword>
<dbReference type="Proteomes" id="UP000186698">
    <property type="component" value="Chromosome 2L"/>
</dbReference>
<evidence type="ECO:0000256" key="19">
    <source>
        <dbReference type="ARBA" id="ARBA00022801"/>
    </source>
</evidence>
<evidence type="ECO:0000256" key="37">
    <source>
        <dbReference type="SAM" id="MobiDB-lite"/>
    </source>
</evidence>
<name>A0A1L8HCX9_XENLA</name>
<feature type="active site" description="Proton donor 1" evidence="28">
    <location>
        <position position="507"/>
    </location>
</feature>
<protein>
    <recommendedName>
        <fullName evidence="36">Angiotensin-converting enzyme</fullName>
        <ecNumber evidence="36">3.4.-.-</ecNumber>
    </recommendedName>
</protein>
<comment type="subcellular location">
    <subcellularLocation>
        <location evidence="5">Apical cell membrane</location>
    </subcellularLocation>
    <subcellularLocation>
        <location evidence="6">Cell membrane</location>
        <topology evidence="6">Single-pass type I membrane protein</topology>
    </subcellularLocation>
    <subcellularLocation>
        <location evidence="4">Cell projection</location>
        <location evidence="4">Cilium</location>
    </subcellularLocation>
    <subcellularLocation>
        <location evidence="7">Cytoplasm</location>
    </subcellularLocation>
    <subcellularLocation>
        <location evidence="8">Secreted</location>
    </subcellularLocation>
</comment>
<dbReference type="OrthoDB" id="10029630at2759"/>
<feature type="disulfide bond" evidence="33 35">
    <location>
        <begin position="134"/>
        <end position="142"/>
    </location>
</feature>
<keyword evidence="20 32" id="KW-0862">Zinc</keyword>
<evidence type="ECO:0000256" key="1">
    <source>
        <dbReference type="ARBA" id="ARBA00000796"/>
    </source>
</evidence>
<dbReference type="AGR" id="Xenbase:XB-GENE-17344447"/>
<comment type="catalytic activity">
    <reaction evidence="2">
        <text>angiotensin II + H2O = angiotensin-(1-7) + L-phenylalanine</text>
        <dbReference type="Rhea" id="RHEA:26554"/>
        <dbReference type="ChEBI" id="CHEBI:15377"/>
        <dbReference type="ChEBI" id="CHEBI:58095"/>
        <dbReference type="ChEBI" id="CHEBI:58506"/>
        <dbReference type="ChEBI" id="CHEBI:58922"/>
        <dbReference type="EC" id="3.4.17.23"/>
    </reaction>
    <physiologicalReaction direction="left-to-right" evidence="2">
        <dbReference type="Rhea" id="RHEA:26555"/>
    </physiologicalReaction>
</comment>
<proteinExistence type="inferred from homology"/>
<comment type="similarity">
    <text evidence="9 35 36">Belongs to the peptidase M2 family.</text>
</comment>
<dbReference type="RefSeq" id="XP_018100934.1">
    <property type="nucleotide sequence ID" value="XM_018245445.2"/>
</dbReference>
<dbReference type="GO" id="GO:0005737">
    <property type="term" value="C:cytoplasm"/>
    <property type="evidence" value="ECO:0007669"/>
    <property type="project" value="UniProtKB-SubCell"/>
</dbReference>
<evidence type="ECO:0000256" key="15">
    <source>
        <dbReference type="ARBA" id="ARBA00022670"/>
    </source>
</evidence>
<feature type="active site" description="Proton acceptor 1" evidence="28">
    <location>
        <position position="377"/>
    </location>
</feature>